<dbReference type="Proteomes" id="UP001178507">
    <property type="component" value="Unassembled WGS sequence"/>
</dbReference>
<accession>A0AA36IGG0</accession>
<proteinExistence type="predicted"/>
<comment type="caution">
    <text evidence="1">The sequence shown here is derived from an EMBL/GenBank/DDBJ whole genome shotgun (WGS) entry which is preliminary data.</text>
</comment>
<protein>
    <submittedName>
        <fullName evidence="1">Uncharacterized protein</fullName>
    </submittedName>
</protein>
<dbReference type="AlphaFoldDB" id="A0AA36IGG0"/>
<gene>
    <name evidence="1" type="ORF">EVOR1521_LOCUS13325</name>
</gene>
<keyword evidence="2" id="KW-1185">Reference proteome</keyword>
<feature type="non-terminal residue" evidence="1">
    <location>
        <position position="1"/>
    </location>
</feature>
<evidence type="ECO:0000313" key="2">
    <source>
        <dbReference type="Proteomes" id="UP001178507"/>
    </source>
</evidence>
<sequence length="519" mass="56425">LVDAAKSDGASTNGLVVDIAGRQRMLIQRLCKEALLIGLGVSVSDNLASLKNTQLLFFNSHYGIIQGAAWAGVPVLNKLCTVHQMREVSFNFEEFLPLILEILNAETLPSSQQTALGLAWNISDKSGPLFASMVAAVTLYVNDQGECDPSQDMTPQGWQRLMLEAGNGYLYGQQAFAQYMQIGTMTQTSSSQTALTVVTSSITEAVNGLVQGYKARNLPAPPSQTALDGLLRWKSTWEELEPNLELAVRLGATTVVQVRLVLRLLTSFKSEAESVIELFLANALAAQIDVPIYQIKQATFQNSRLAELVGLANLVAFGEKVTENTLQLNTTRDAFLATHWHLLEGEPATSTTPEILKISNLCYIKQMRFVNQNFVAAMSAAQTGALVEMRNAVDEASVAMNTIIEYYTEGTIKCVNSTLGVPDYLALFDEAGRFSGLTQQASAAYILATKGTEDGYQQRFEDSMRQLLESLRNLGFGAANLPSPPTDQIMLQVQNSIKPSYDAFLAAIDAAIVANVISQ</sequence>
<organism evidence="1 2">
    <name type="scientific">Effrenium voratum</name>
    <dbReference type="NCBI Taxonomy" id="2562239"/>
    <lineage>
        <taxon>Eukaryota</taxon>
        <taxon>Sar</taxon>
        <taxon>Alveolata</taxon>
        <taxon>Dinophyceae</taxon>
        <taxon>Suessiales</taxon>
        <taxon>Symbiodiniaceae</taxon>
        <taxon>Effrenium</taxon>
    </lineage>
</organism>
<name>A0AA36IGG0_9DINO</name>
<evidence type="ECO:0000313" key="1">
    <source>
        <dbReference type="EMBL" id="CAJ1387201.1"/>
    </source>
</evidence>
<feature type="non-terminal residue" evidence="1">
    <location>
        <position position="519"/>
    </location>
</feature>
<dbReference type="EMBL" id="CAUJNA010001478">
    <property type="protein sequence ID" value="CAJ1387201.1"/>
    <property type="molecule type" value="Genomic_DNA"/>
</dbReference>
<reference evidence="1" key="1">
    <citation type="submission" date="2023-08" db="EMBL/GenBank/DDBJ databases">
        <authorList>
            <person name="Chen Y."/>
            <person name="Shah S."/>
            <person name="Dougan E. K."/>
            <person name="Thang M."/>
            <person name="Chan C."/>
        </authorList>
    </citation>
    <scope>NUCLEOTIDE SEQUENCE</scope>
</reference>